<dbReference type="EMBL" id="FOTS01000042">
    <property type="protein sequence ID" value="SFM11735.1"/>
    <property type="molecule type" value="Genomic_DNA"/>
</dbReference>
<dbReference type="InterPro" id="IPR054055">
    <property type="entry name" value="YpzH"/>
</dbReference>
<gene>
    <name evidence="1" type="ORF">SAMN04490355_104231</name>
</gene>
<dbReference type="AlphaFoldDB" id="A0A1I4N8L3"/>
<keyword evidence="2" id="KW-1185">Reference proteome</keyword>
<dbReference type="Pfam" id="PF21835">
    <property type="entry name" value="YIEGIA_cap"/>
    <property type="match status" value="1"/>
</dbReference>
<accession>A0A1I4N8L3</accession>
<sequence>MGNERSQRQTAAIIAVVTLSNHKIVSAGEAFVLEAKNEEEQQKLTLEIAKTVKGDVTQLSNGIYLILRS</sequence>
<dbReference type="OrthoDB" id="2990231at2"/>
<evidence type="ECO:0000313" key="2">
    <source>
        <dbReference type="Proteomes" id="UP000199520"/>
    </source>
</evidence>
<name>A0A1I4N8L3_9FIRM</name>
<evidence type="ECO:0000313" key="1">
    <source>
        <dbReference type="EMBL" id="SFM11735.1"/>
    </source>
</evidence>
<dbReference type="RefSeq" id="WP_090941175.1">
    <property type="nucleotide sequence ID" value="NZ_FOTS01000042.1"/>
</dbReference>
<reference evidence="2" key="1">
    <citation type="submission" date="2016-10" db="EMBL/GenBank/DDBJ databases">
        <authorList>
            <person name="Varghese N."/>
            <person name="Submissions S."/>
        </authorList>
    </citation>
    <scope>NUCLEOTIDE SEQUENCE [LARGE SCALE GENOMIC DNA]</scope>
    <source>
        <strain evidence="2">DSM 13327</strain>
    </source>
</reference>
<organism evidence="1 2">
    <name type="scientific">Pelosinus propionicus DSM 13327</name>
    <dbReference type="NCBI Taxonomy" id="1123291"/>
    <lineage>
        <taxon>Bacteria</taxon>
        <taxon>Bacillati</taxon>
        <taxon>Bacillota</taxon>
        <taxon>Negativicutes</taxon>
        <taxon>Selenomonadales</taxon>
        <taxon>Sporomusaceae</taxon>
        <taxon>Pelosinus</taxon>
    </lineage>
</organism>
<proteinExistence type="predicted"/>
<dbReference type="Proteomes" id="UP000199520">
    <property type="component" value="Unassembled WGS sequence"/>
</dbReference>
<protein>
    <submittedName>
        <fullName evidence="1">Uncharacterized protein</fullName>
    </submittedName>
</protein>